<dbReference type="RefSeq" id="WP_084430310.1">
    <property type="nucleotide sequence ID" value="NZ_FWXV01000005.1"/>
</dbReference>
<evidence type="ECO:0000313" key="1">
    <source>
        <dbReference type="EMBL" id="SMD19524.1"/>
    </source>
</evidence>
<protein>
    <submittedName>
        <fullName evidence="1">Uncharacterized protein</fullName>
    </submittedName>
</protein>
<dbReference type="OrthoDB" id="5191522at2"/>
<proteinExistence type="predicted"/>
<sequence length="99" mass="10895">MVDEVFSAGLIAYVGEPGRLRDKSPEHYVVEAVGDAGFDLLPRIKALLNAMHTANPSLWNYASLTDVADQVDAWLAANHPGLTDEAVTAVRNWFTYSYK</sequence>
<dbReference type="Proteomes" id="UP000192674">
    <property type="component" value="Unassembled WGS sequence"/>
</dbReference>
<accession>A0A1W2FC96</accession>
<dbReference type="EMBL" id="FWXV01000005">
    <property type="protein sequence ID" value="SMD19524.1"/>
    <property type="molecule type" value="Genomic_DNA"/>
</dbReference>
<dbReference type="AlphaFoldDB" id="A0A1W2FC96"/>
<gene>
    <name evidence="1" type="ORF">SAMN05661093_06175</name>
</gene>
<organism evidence="1 2">
    <name type="scientific">Kibdelosporangium aridum</name>
    <dbReference type="NCBI Taxonomy" id="2030"/>
    <lineage>
        <taxon>Bacteria</taxon>
        <taxon>Bacillati</taxon>
        <taxon>Actinomycetota</taxon>
        <taxon>Actinomycetes</taxon>
        <taxon>Pseudonocardiales</taxon>
        <taxon>Pseudonocardiaceae</taxon>
        <taxon>Kibdelosporangium</taxon>
    </lineage>
</organism>
<reference evidence="1 2" key="1">
    <citation type="submission" date="2017-04" db="EMBL/GenBank/DDBJ databases">
        <authorList>
            <person name="Afonso C.L."/>
            <person name="Miller P.J."/>
            <person name="Scott M.A."/>
            <person name="Spackman E."/>
            <person name="Goraichik I."/>
            <person name="Dimitrov K.M."/>
            <person name="Suarez D.L."/>
            <person name="Swayne D.E."/>
        </authorList>
    </citation>
    <scope>NUCLEOTIDE SEQUENCE [LARGE SCALE GENOMIC DNA]</scope>
    <source>
        <strain evidence="1 2">DSM 43828</strain>
    </source>
</reference>
<evidence type="ECO:0000313" key="2">
    <source>
        <dbReference type="Proteomes" id="UP000192674"/>
    </source>
</evidence>
<name>A0A1W2FC96_KIBAR</name>
<keyword evidence="2" id="KW-1185">Reference proteome</keyword>